<protein>
    <submittedName>
        <fullName evidence="6">Uncharacterized protein</fullName>
    </submittedName>
</protein>
<keyword evidence="3" id="KW-0472">Membrane</keyword>
<evidence type="ECO:0000313" key="7">
    <source>
        <dbReference type="Proteomes" id="UP000467006"/>
    </source>
</evidence>
<dbReference type="Proteomes" id="UP000467006">
    <property type="component" value="Chromosome"/>
</dbReference>
<reference evidence="6 7" key="1">
    <citation type="journal article" date="2019" name="Emerg. Microbes Infect.">
        <title>Comprehensive subspecies identification of 175 nontuberculous mycobacteria species based on 7547 genomic profiles.</title>
        <authorList>
            <person name="Matsumoto Y."/>
            <person name="Kinjo T."/>
            <person name="Motooka D."/>
            <person name="Nabeya D."/>
            <person name="Jung N."/>
            <person name="Uechi K."/>
            <person name="Horii T."/>
            <person name="Iida T."/>
            <person name="Fujita J."/>
            <person name="Nakamura S."/>
        </authorList>
    </citation>
    <scope>NUCLEOTIDE SEQUENCE [LARGE SCALE GENOMIC DNA]</scope>
    <source>
        <strain evidence="6 7">JCM 6396</strain>
    </source>
</reference>
<dbReference type="AlphaFoldDB" id="A0A7I7K3T9"/>
<keyword evidence="1" id="KW-1003">Cell membrane</keyword>
<keyword evidence="4" id="KW-0564">Palmitate</keyword>
<dbReference type="OrthoDB" id="4625500at2"/>
<keyword evidence="5" id="KW-0449">Lipoprotein</keyword>
<evidence type="ECO:0000256" key="4">
    <source>
        <dbReference type="ARBA" id="ARBA00023139"/>
    </source>
</evidence>
<dbReference type="RefSeq" id="WP_098006411.1">
    <property type="nucleotide sequence ID" value="NZ_AP022563.1"/>
</dbReference>
<gene>
    <name evidence="6" type="ORF">MDUV_36070</name>
</gene>
<evidence type="ECO:0000313" key="6">
    <source>
        <dbReference type="EMBL" id="BBX18747.1"/>
    </source>
</evidence>
<evidence type="ECO:0000256" key="3">
    <source>
        <dbReference type="ARBA" id="ARBA00023136"/>
    </source>
</evidence>
<dbReference type="EMBL" id="AP022563">
    <property type="protein sequence ID" value="BBX18747.1"/>
    <property type="molecule type" value="Genomic_DNA"/>
</dbReference>
<organism evidence="6 7">
    <name type="scientific">Mycolicibacterium duvalii</name>
    <dbReference type="NCBI Taxonomy" id="39688"/>
    <lineage>
        <taxon>Bacteria</taxon>
        <taxon>Bacillati</taxon>
        <taxon>Actinomycetota</taxon>
        <taxon>Actinomycetes</taxon>
        <taxon>Mycobacteriales</taxon>
        <taxon>Mycobacteriaceae</taxon>
        <taxon>Mycolicibacterium</taxon>
    </lineage>
</organism>
<dbReference type="GO" id="GO:0016020">
    <property type="term" value="C:membrane"/>
    <property type="evidence" value="ECO:0007669"/>
    <property type="project" value="InterPro"/>
</dbReference>
<name>A0A7I7K3T9_9MYCO</name>
<evidence type="ECO:0000256" key="2">
    <source>
        <dbReference type="ARBA" id="ARBA00022729"/>
    </source>
</evidence>
<proteinExistence type="predicted"/>
<dbReference type="KEGG" id="mdu:MDUV_36070"/>
<dbReference type="Pfam" id="PF05481">
    <property type="entry name" value="Myco_19_kDa"/>
    <property type="match status" value="1"/>
</dbReference>
<evidence type="ECO:0000256" key="5">
    <source>
        <dbReference type="ARBA" id="ARBA00023288"/>
    </source>
</evidence>
<dbReference type="InterPro" id="IPR008691">
    <property type="entry name" value="LpqH"/>
</dbReference>
<accession>A0A7I7K3T9</accession>
<evidence type="ECO:0000256" key="1">
    <source>
        <dbReference type="ARBA" id="ARBA00022475"/>
    </source>
</evidence>
<keyword evidence="7" id="KW-1185">Reference proteome</keyword>
<keyword evidence="2" id="KW-0732">Signal</keyword>
<sequence length="143" mass="15015">MGSNLHVYRVSAVLNAAAVAVAGCSSGYEALGTHTATVQINGNDIGEPLAVRCEQVNYQWYIESLADSPGFTAQIQAGESVSARGVQLEQLGGFTGSYWESTVGSAEAEIADGTVQVSGVAEGYYQRDPSERGTAEFVIRTDC</sequence>